<name>Q251Q0_DESHY</name>
<dbReference type="STRING" id="138119.DSY0203"/>
<dbReference type="Gene3D" id="3.30.70.1880">
    <property type="entry name" value="Protein of unknown function DUF881"/>
    <property type="match status" value="1"/>
</dbReference>
<gene>
    <name evidence="3" type="ordered locus">DSY0203</name>
</gene>
<keyword evidence="4" id="KW-1185">Reference proteome</keyword>
<dbReference type="KEGG" id="dsy:DSY0203"/>
<keyword evidence="2" id="KW-0175">Coiled coil</keyword>
<organism evidence="3 4">
    <name type="scientific">Desulfitobacterium hafniense (strain Y51)</name>
    <dbReference type="NCBI Taxonomy" id="138119"/>
    <lineage>
        <taxon>Bacteria</taxon>
        <taxon>Bacillati</taxon>
        <taxon>Bacillota</taxon>
        <taxon>Clostridia</taxon>
        <taxon>Eubacteriales</taxon>
        <taxon>Desulfitobacteriaceae</taxon>
        <taxon>Desulfitobacterium</taxon>
    </lineage>
</organism>
<dbReference type="InterPro" id="IPR010273">
    <property type="entry name" value="DUF881"/>
</dbReference>
<protein>
    <recommendedName>
        <fullName evidence="5">DUF881 domain-containing protein</fullName>
    </recommendedName>
</protein>
<evidence type="ECO:0000256" key="2">
    <source>
        <dbReference type="SAM" id="Coils"/>
    </source>
</evidence>
<proteinExistence type="inferred from homology"/>
<dbReference type="Pfam" id="PF05949">
    <property type="entry name" value="DUF881"/>
    <property type="match status" value="1"/>
</dbReference>
<sequence>MIRVRGVLTMNLPKNGKMMLTVAGLILGILFISLLKTTGAAGSTARTDTTLASLIQIGQENEQLKNDISKLKEDLSKFQAGQNASKVVLEQLDTAKRNAGLTKVTGPGLRITLDDAQDRDINNEDIQYYVIHEEYIRTIVNLLWHGGAEAVAVNGQRITGNTEIFCSGAFIQIGQTRQMPPYVIEAVGDVNYLQSSLNFYFWDRLGEYQEQYGITRKLEVPTEPLVIPAGKAQQFRYSEPMKEAK</sequence>
<dbReference type="Proteomes" id="UP000001946">
    <property type="component" value="Chromosome"/>
</dbReference>
<comment type="similarity">
    <text evidence="1">Belongs to the UPF0749 family.</text>
</comment>
<dbReference type="PANTHER" id="PTHR37313">
    <property type="entry name" value="UPF0749 PROTEIN RV1825"/>
    <property type="match status" value="1"/>
</dbReference>
<evidence type="ECO:0008006" key="5">
    <source>
        <dbReference type="Google" id="ProtNLM"/>
    </source>
</evidence>
<dbReference type="PANTHER" id="PTHR37313:SF2">
    <property type="entry name" value="UPF0749 PROTEIN YLXX"/>
    <property type="match status" value="1"/>
</dbReference>
<dbReference type="AlphaFoldDB" id="Q251Q0"/>
<reference evidence="3 4" key="1">
    <citation type="journal article" date="2006" name="J. Bacteriol.">
        <title>Complete genome sequence of the dehalorespiring bacterium Desulfitobacterium hafniense Y51 and comparison with Dehalococcoides ethenogenes 195.</title>
        <authorList>
            <person name="Nonaka H."/>
            <person name="Keresztes G."/>
            <person name="Shinoda Y."/>
            <person name="Ikenaga Y."/>
            <person name="Abe M."/>
            <person name="Naito K."/>
            <person name="Inatomi K."/>
            <person name="Furukawa K."/>
            <person name="Inui M."/>
            <person name="Yukawa H."/>
        </authorList>
    </citation>
    <scope>NUCLEOTIDE SEQUENCE [LARGE SCALE GENOMIC DNA]</scope>
    <source>
        <strain evidence="3 4">Y51</strain>
    </source>
</reference>
<evidence type="ECO:0000256" key="1">
    <source>
        <dbReference type="ARBA" id="ARBA00009108"/>
    </source>
</evidence>
<dbReference type="EMBL" id="AP008230">
    <property type="protein sequence ID" value="BAE81992.1"/>
    <property type="molecule type" value="Genomic_DNA"/>
</dbReference>
<evidence type="ECO:0000313" key="3">
    <source>
        <dbReference type="EMBL" id="BAE81992.1"/>
    </source>
</evidence>
<dbReference type="HOGENOM" id="CLU_040273_4_0_9"/>
<evidence type="ECO:0000313" key="4">
    <source>
        <dbReference type="Proteomes" id="UP000001946"/>
    </source>
</evidence>
<feature type="coiled-coil region" evidence="2">
    <location>
        <begin position="54"/>
        <end position="81"/>
    </location>
</feature>
<accession>Q251Q0</accession>
<dbReference type="eggNOG" id="COG3879">
    <property type="taxonomic scope" value="Bacteria"/>
</dbReference>